<organism evidence="1 2">
    <name type="scientific">Nostoc paludosum FACHB-159</name>
    <dbReference type="NCBI Taxonomy" id="2692908"/>
    <lineage>
        <taxon>Bacteria</taxon>
        <taxon>Bacillati</taxon>
        <taxon>Cyanobacteriota</taxon>
        <taxon>Cyanophyceae</taxon>
        <taxon>Nostocales</taxon>
        <taxon>Nostocaceae</taxon>
        <taxon>Nostoc</taxon>
    </lineage>
</organism>
<sequence length="161" mass="18397">MENNTILEDLEFRLRTRTFQESPEAILINYLNSKATLYPSKDMAMIALMSYWLPLAYRTAGQGARENLEQSIKDCIYRLKLHQQYLQEMLAGVNGSMADDLIESPPTNSHLGQLATTQSEQSLMSNNIRDNYADVTTLQQNDLPVDAPGEQQQWFNPLKPR</sequence>
<accession>A0ABR8KCW8</accession>
<name>A0ABR8KCW8_9NOSO</name>
<dbReference type="RefSeq" id="WP_190957961.1">
    <property type="nucleotide sequence ID" value="NZ_JACJTU010000031.1"/>
</dbReference>
<keyword evidence="2" id="KW-1185">Reference proteome</keyword>
<evidence type="ECO:0000313" key="2">
    <source>
        <dbReference type="Proteomes" id="UP000637383"/>
    </source>
</evidence>
<comment type="caution">
    <text evidence="1">The sequence shown here is derived from an EMBL/GenBank/DDBJ whole genome shotgun (WGS) entry which is preliminary data.</text>
</comment>
<evidence type="ECO:0000313" key="1">
    <source>
        <dbReference type="EMBL" id="MBD2737372.1"/>
    </source>
</evidence>
<protein>
    <submittedName>
        <fullName evidence="1">Uncharacterized protein</fullName>
    </submittedName>
</protein>
<reference evidence="1 2" key="1">
    <citation type="journal article" date="2020" name="ISME J.">
        <title>Comparative genomics reveals insights into cyanobacterial evolution and habitat adaptation.</title>
        <authorList>
            <person name="Chen M.Y."/>
            <person name="Teng W.K."/>
            <person name="Zhao L."/>
            <person name="Hu C.X."/>
            <person name="Zhou Y.K."/>
            <person name="Han B.P."/>
            <person name="Song L.R."/>
            <person name="Shu W.S."/>
        </authorList>
    </citation>
    <scope>NUCLEOTIDE SEQUENCE [LARGE SCALE GENOMIC DNA]</scope>
    <source>
        <strain evidence="1 2">FACHB-159</strain>
    </source>
</reference>
<gene>
    <name evidence="1" type="ORF">H6H03_26385</name>
</gene>
<proteinExistence type="predicted"/>
<dbReference type="Proteomes" id="UP000637383">
    <property type="component" value="Unassembled WGS sequence"/>
</dbReference>
<dbReference type="EMBL" id="JACJTU010000031">
    <property type="protein sequence ID" value="MBD2737372.1"/>
    <property type="molecule type" value="Genomic_DNA"/>
</dbReference>